<name>A0A5C8EC87_9SPIR</name>
<gene>
    <name evidence="2" type="ORF">EPJ81_11585</name>
</gene>
<accession>A0A5C8EC87</accession>
<organism evidence="2 3">
    <name type="scientific">Brachyspira aalborgi</name>
    <dbReference type="NCBI Taxonomy" id="29522"/>
    <lineage>
        <taxon>Bacteria</taxon>
        <taxon>Pseudomonadati</taxon>
        <taxon>Spirochaetota</taxon>
        <taxon>Spirochaetia</taxon>
        <taxon>Brachyspirales</taxon>
        <taxon>Brachyspiraceae</taxon>
        <taxon>Brachyspira</taxon>
    </lineage>
</organism>
<evidence type="ECO:0000313" key="2">
    <source>
        <dbReference type="EMBL" id="TXJ35667.1"/>
    </source>
</evidence>
<dbReference type="Proteomes" id="UP000325002">
    <property type="component" value="Unassembled WGS sequence"/>
</dbReference>
<keyword evidence="1" id="KW-1133">Transmembrane helix</keyword>
<feature type="transmembrane region" description="Helical" evidence="1">
    <location>
        <begin position="7"/>
        <end position="25"/>
    </location>
</feature>
<keyword evidence="1" id="KW-0812">Transmembrane</keyword>
<reference evidence="2 3" key="1">
    <citation type="journal article" date="1992" name="Lakartidningen">
        <title>[Penicillin V and not amoxicillin is the first choice preparation in acute otitis].</title>
        <authorList>
            <person name="Kamme C."/>
            <person name="Lundgren K."/>
            <person name="Prellner K."/>
        </authorList>
    </citation>
    <scope>NUCLEOTIDE SEQUENCE [LARGE SCALE GENOMIC DNA]</scope>
    <source>
        <strain evidence="2 3">PC3997IV</strain>
    </source>
</reference>
<sequence>MSKIKKIIILSIIVAVVYFVISFITSDVGKILRENTLAFEEINSITYINLNYVQNLEGPVEYRYKRSFDREFFGEYKYVFNINFINGYSIKITNFSKFQNEKYFRNLKRFEAAAEKIKYDEIETINYGFHIKSDNDKDYTELNFKDIMYFVTVNMGVESYLYFYSIKYPYTYEFTYEQPATAEGIINIRKGYKVKELDNTTGRPLTNKDDDF</sequence>
<proteinExistence type="predicted"/>
<dbReference type="AlphaFoldDB" id="A0A5C8EC87"/>
<protein>
    <submittedName>
        <fullName evidence="2">Uncharacterized protein</fullName>
    </submittedName>
</protein>
<comment type="caution">
    <text evidence="2">The sequence shown here is derived from an EMBL/GenBank/DDBJ whole genome shotgun (WGS) entry which is preliminary data.</text>
</comment>
<evidence type="ECO:0000256" key="1">
    <source>
        <dbReference type="SAM" id="Phobius"/>
    </source>
</evidence>
<dbReference type="RefSeq" id="WP_147547396.1">
    <property type="nucleotide sequence ID" value="NZ_SAYD01000022.1"/>
</dbReference>
<keyword evidence="1" id="KW-0472">Membrane</keyword>
<evidence type="ECO:0000313" key="3">
    <source>
        <dbReference type="Proteomes" id="UP000325002"/>
    </source>
</evidence>
<dbReference type="EMBL" id="SAYD01000022">
    <property type="protein sequence ID" value="TXJ35667.1"/>
    <property type="molecule type" value="Genomic_DNA"/>
</dbReference>